<proteinExistence type="predicted"/>
<protein>
    <submittedName>
        <fullName evidence="1">Uncharacterized protein</fullName>
    </submittedName>
</protein>
<dbReference type="HOGENOM" id="CLU_2096706_0_0_1"/>
<reference evidence="2" key="1">
    <citation type="journal article" date="2013" name="Mol. Plant Microbe Interact.">
        <title>Global aspects of pacC regulation of pathogenicity genes in Colletotrichum gloeosporioides as revealed by transcriptome analysis.</title>
        <authorList>
            <person name="Alkan N."/>
            <person name="Meng X."/>
            <person name="Friedlander G."/>
            <person name="Reuveni E."/>
            <person name="Sukno S."/>
            <person name="Sherman A."/>
            <person name="Thon M."/>
            <person name="Fluhr R."/>
            <person name="Prusky D."/>
        </authorList>
    </citation>
    <scope>NUCLEOTIDE SEQUENCE [LARGE SCALE GENOMIC DNA]</scope>
    <source>
        <strain evidence="2">Cg-14</strain>
    </source>
</reference>
<comment type="caution">
    <text evidence="1">The sequence shown here is derived from an EMBL/GenBank/DDBJ whole genome shotgun (WGS) entry which is preliminary data.</text>
</comment>
<gene>
    <name evidence="1" type="ORF">CGLO_10072</name>
</gene>
<dbReference type="AlphaFoldDB" id="T0K4U6"/>
<organism evidence="1 2">
    <name type="scientific">Colletotrichum gloeosporioides (strain Cg-14)</name>
    <name type="common">Anthracnose fungus</name>
    <name type="synonym">Glomerella cingulata</name>
    <dbReference type="NCBI Taxonomy" id="1237896"/>
    <lineage>
        <taxon>Eukaryota</taxon>
        <taxon>Fungi</taxon>
        <taxon>Dikarya</taxon>
        <taxon>Ascomycota</taxon>
        <taxon>Pezizomycotina</taxon>
        <taxon>Sordariomycetes</taxon>
        <taxon>Hypocreomycetidae</taxon>
        <taxon>Glomerellales</taxon>
        <taxon>Glomerellaceae</taxon>
        <taxon>Colletotrichum</taxon>
        <taxon>Colletotrichum gloeosporioides species complex</taxon>
    </lineage>
</organism>
<accession>T0K4U6</accession>
<sequence length="116" mass="12872">MGQLIMIRLDHADRPPTFNHWSLELGRFRRGSAWDPSLLTSGTPGRWSNQQFASINAATHPPQAFHPTGVSACPPGAGRWNTAKDGAMYEGRGQKYSYIPTFNHSAANQKPAKLRR</sequence>
<name>T0K4U6_COLGC</name>
<dbReference type="EMBL" id="AMYD01002034">
    <property type="protein sequence ID" value="EQB50487.1"/>
    <property type="molecule type" value="Genomic_DNA"/>
</dbReference>
<evidence type="ECO:0000313" key="1">
    <source>
        <dbReference type="EMBL" id="EQB50487.1"/>
    </source>
</evidence>
<dbReference type="Proteomes" id="UP000015530">
    <property type="component" value="Unassembled WGS sequence"/>
</dbReference>
<evidence type="ECO:0000313" key="2">
    <source>
        <dbReference type="Proteomes" id="UP000015530"/>
    </source>
</evidence>